<dbReference type="AlphaFoldDB" id="A0A919PUT7"/>
<feature type="chain" id="PRO_5038467634" evidence="2">
    <location>
        <begin position="26"/>
        <end position="172"/>
    </location>
</feature>
<evidence type="ECO:0000256" key="2">
    <source>
        <dbReference type="SAM" id="SignalP"/>
    </source>
</evidence>
<keyword evidence="2" id="KW-0732">Signal</keyword>
<dbReference type="EMBL" id="BONQ01000123">
    <property type="protein sequence ID" value="GIG49686.1"/>
    <property type="molecule type" value="Genomic_DNA"/>
</dbReference>
<gene>
    <name evidence="3" type="ORF">Dsi01nite_077270</name>
</gene>
<feature type="signal peptide" evidence="2">
    <location>
        <begin position="1"/>
        <end position="25"/>
    </location>
</feature>
<evidence type="ECO:0000313" key="4">
    <source>
        <dbReference type="Proteomes" id="UP000660611"/>
    </source>
</evidence>
<name>A0A919PUT7_9ACTN</name>
<accession>A0A919PUT7</accession>
<feature type="region of interest" description="Disordered" evidence="1">
    <location>
        <begin position="28"/>
        <end position="60"/>
    </location>
</feature>
<keyword evidence="4" id="KW-1185">Reference proteome</keyword>
<comment type="caution">
    <text evidence="3">The sequence shown here is derived from an EMBL/GenBank/DDBJ whole genome shotgun (WGS) entry which is preliminary data.</text>
</comment>
<proteinExistence type="predicted"/>
<dbReference type="PROSITE" id="PS51257">
    <property type="entry name" value="PROKAR_LIPOPROTEIN"/>
    <property type="match status" value="1"/>
</dbReference>
<organism evidence="3 4">
    <name type="scientific">Dactylosporangium siamense</name>
    <dbReference type="NCBI Taxonomy" id="685454"/>
    <lineage>
        <taxon>Bacteria</taxon>
        <taxon>Bacillati</taxon>
        <taxon>Actinomycetota</taxon>
        <taxon>Actinomycetes</taxon>
        <taxon>Micromonosporales</taxon>
        <taxon>Micromonosporaceae</taxon>
        <taxon>Dactylosporangium</taxon>
    </lineage>
</organism>
<evidence type="ECO:0000256" key="1">
    <source>
        <dbReference type="SAM" id="MobiDB-lite"/>
    </source>
</evidence>
<reference evidence="3" key="1">
    <citation type="submission" date="2021-01" db="EMBL/GenBank/DDBJ databases">
        <title>Whole genome shotgun sequence of Dactylosporangium siamense NBRC 106093.</title>
        <authorList>
            <person name="Komaki H."/>
            <person name="Tamura T."/>
        </authorList>
    </citation>
    <scope>NUCLEOTIDE SEQUENCE</scope>
    <source>
        <strain evidence="3">NBRC 106093</strain>
    </source>
</reference>
<sequence length="172" mass="17240">METKMQPRTPIALAALLTLALAGCADGTTDTTAGASGTPSSSSATAPTAPSSPVTSTSAAPNVGDTLLVFTRTGGLAGTNDRLVVRPDGGWTLTTKSGSKEGKLTAAELAALKSTLDQVGFSKLPKVNDNSNVADGYTYSVSYGGDQVVAKDGAVPAALQPVINTLNSLLSR</sequence>
<protein>
    <submittedName>
        <fullName evidence="3">Uncharacterized protein</fullName>
    </submittedName>
</protein>
<evidence type="ECO:0000313" key="3">
    <source>
        <dbReference type="EMBL" id="GIG49686.1"/>
    </source>
</evidence>
<dbReference type="Proteomes" id="UP000660611">
    <property type="component" value="Unassembled WGS sequence"/>
</dbReference>